<evidence type="ECO:0000313" key="2">
    <source>
        <dbReference type="Proteomes" id="UP000192761"/>
    </source>
</evidence>
<name>A0A1W1XB69_9NEIS</name>
<protein>
    <submittedName>
        <fullName evidence="1">Uncharacterized protein</fullName>
    </submittedName>
</protein>
<dbReference type="RefSeq" id="WP_084089612.1">
    <property type="nucleotide sequence ID" value="NZ_FWXD01000005.1"/>
</dbReference>
<gene>
    <name evidence="1" type="ORF">SAMN02745857_01043</name>
</gene>
<dbReference type="AlphaFoldDB" id="A0A1W1XB69"/>
<dbReference type="Proteomes" id="UP000192761">
    <property type="component" value="Unassembled WGS sequence"/>
</dbReference>
<proteinExistence type="predicted"/>
<dbReference type="EMBL" id="FWXD01000005">
    <property type="protein sequence ID" value="SMC20771.1"/>
    <property type="molecule type" value="Genomic_DNA"/>
</dbReference>
<evidence type="ECO:0000313" key="1">
    <source>
        <dbReference type="EMBL" id="SMC20771.1"/>
    </source>
</evidence>
<reference evidence="1 2" key="1">
    <citation type="submission" date="2017-04" db="EMBL/GenBank/DDBJ databases">
        <authorList>
            <person name="Afonso C.L."/>
            <person name="Miller P.J."/>
            <person name="Scott M.A."/>
            <person name="Spackman E."/>
            <person name="Goraichik I."/>
            <person name="Dimitrov K.M."/>
            <person name="Suarez D.L."/>
            <person name="Swayne D.E."/>
        </authorList>
    </citation>
    <scope>NUCLEOTIDE SEQUENCE [LARGE SCALE GENOMIC DNA]</scope>
    <source>
        <strain evidence="1 2">DSM 23236</strain>
    </source>
</reference>
<organism evidence="1 2">
    <name type="scientific">Andreprevotia lacus DSM 23236</name>
    <dbReference type="NCBI Taxonomy" id="1121001"/>
    <lineage>
        <taxon>Bacteria</taxon>
        <taxon>Pseudomonadati</taxon>
        <taxon>Pseudomonadota</taxon>
        <taxon>Betaproteobacteria</taxon>
        <taxon>Neisseriales</taxon>
        <taxon>Chitinibacteraceae</taxon>
        <taxon>Andreprevotia</taxon>
    </lineage>
</organism>
<accession>A0A1W1XB69</accession>
<sequence length="186" mass="21059">MSSTTTPARTRISVTTSFGAALERCRQEIADQRQQNPAYEAMFIDRVNRANDYAHQLGWPDETVVHLRRKVPSISSIWMLAMLDHLRRYGPVMSPFMAHSARLARPAAGSDRANRIEYDTTAPHAAIEITRQLIHDTRQKSGYEVSNVEIFEALLCQWISRNGMAHLLPDDMRQPAVMGILLDDAI</sequence>
<keyword evidence="2" id="KW-1185">Reference proteome</keyword>